<evidence type="ECO:0000313" key="8">
    <source>
        <dbReference type="EMBL" id="APU15777.1"/>
    </source>
</evidence>
<evidence type="ECO:0000256" key="4">
    <source>
        <dbReference type="RuleBase" id="RU003719"/>
    </source>
</evidence>
<evidence type="ECO:0000256" key="2">
    <source>
        <dbReference type="ARBA" id="ARBA00023002"/>
    </source>
</evidence>
<accession>A0AAC9LDS0</accession>
<feature type="region of interest" description="Disordered" evidence="5">
    <location>
        <begin position="20"/>
        <end position="103"/>
    </location>
</feature>
<dbReference type="Gene3D" id="3.40.50.720">
    <property type="entry name" value="NAD(P)-binding Rossmann-like Domain"/>
    <property type="match status" value="2"/>
</dbReference>
<protein>
    <submittedName>
        <fullName evidence="8">Phosphoglycerate dehydrogenase-like oxidoreductase</fullName>
    </submittedName>
</protein>
<comment type="similarity">
    <text evidence="1 4">Belongs to the D-isomer specific 2-hydroxyacid dehydrogenase family.</text>
</comment>
<dbReference type="Proteomes" id="UP000185511">
    <property type="component" value="Chromosome"/>
</dbReference>
<dbReference type="GO" id="GO:0016616">
    <property type="term" value="F:oxidoreductase activity, acting on the CH-OH group of donors, NAD or NADP as acceptor"/>
    <property type="evidence" value="ECO:0007669"/>
    <property type="project" value="InterPro"/>
</dbReference>
<dbReference type="Pfam" id="PF02826">
    <property type="entry name" value="2-Hacid_dh_C"/>
    <property type="match status" value="1"/>
</dbReference>
<dbReference type="Pfam" id="PF00389">
    <property type="entry name" value="2-Hacid_dh"/>
    <property type="match status" value="1"/>
</dbReference>
<keyword evidence="9" id="KW-1185">Reference proteome</keyword>
<evidence type="ECO:0000256" key="1">
    <source>
        <dbReference type="ARBA" id="ARBA00005854"/>
    </source>
</evidence>
<dbReference type="InterPro" id="IPR036291">
    <property type="entry name" value="NAD(P)-bd_dom_sf"/>
</dbReference>
<dbReference type="GO" id="GO:0051287">
    <property type="term" value="F:NAD binding"/>
    <property type="evidence" value="ECO:0007669"/>
    <property type="project" value="InterPro"/>
</dbReference>
<dbReference type="InterPro" id="IPR050857">
    <property type="entry name" value="D-2-hydroxyacid_DH"/>
</dbReference>
<keyword evidence="2 4" id="KW-0560">Oxidoreductase</keyword>
<sequence length="413" mass="43648">MSIVVAVPRRWREAFFGAGAAGGRGRVEGETAQSGVDGADGPGPGLGDERASDAGEIGARTRGGTGRDAEENPREDRARGSGEPEERSPVFGRSGTGAEDVGTADDLGTLATLAGLGTLRIVAQSDPLPADARVLITGWGAPVLTEETLARAPQLELVAHTGGTVKPFVTDAVWRRGVRVTQAGAAMAYPVGEVALAFTLALLHRLPRFDHALHAGVGWARAKDAPPRHELAASRIGVVGASRTGREYIRLVRLLGATVTVADPYLTEADAEELGVRAASLDEVLTENRIVALHAPVLPETRHLMGARELALLPDGAGLVNTARSWLVDPVALLDQLRTGRIDAAVDVFDDEPLAEDDPLRDLPNVLLTPHEAAGTVEARRRQGDLVVSEVARFLRGETLRHEVTAADWHRIG</sequence>
<dbReference type="CDD" id="cd12167">
    <property type="entry name" value="2-Hacid_dh_8"/>
    <property type="match status" value="1"/>
</dbReference>
<feature type="compositionally biased region" description="Basic and acidic residues" evidence="5">
    <location>
        <begin position="65"/>
        <end position="88"/>
    </location>
</feature>
<dbReference type="AlphaFoldDB" id="A0AAC9LDS0"/>
<dbReference type="InterPro" id="IPR006140">
    <property type="entry name" value="D-isomer_DH_NAD-bd"/>
</dbReference>
<name>A0AAC9LDS0_9PSEU</name>
<dbReference type="SUPFAM" id="SSF51735">
    <property type="entry name" value="NAD(P)-binding Rossmann-fold domains"/>
    <property type="match status" value="1"/>
</dbReference>
<dbReference type="PANTHER" id="PTHR42789:SF1">
    <property type="entry name" value="D-ISOMER SPECIFIC 2-HYDROXYACID DEHYDROGENASE FAMILY PROTEIN (AFU_ORTHOLOGUE AFUA_6G10090)"/>
    <property type="match status" value="1"/>
</dbReference>
<evidence type="ECO:0000256" key="5">
    <source>
        <dbReference type="SAM" id="MobiDB-lite"/>
    </source>
</evidence>
<evidence type="ECO:0000259" key="7">
    <source>
        <dbReference type="Pfam" id="PF02826"/>
    </source>
</evidence>
<evidence type="ECO:0000256" key="3">
    <source>
        <dbReference type="ARBA" id="ARBA00023027"/>
    </source>
</evidence>
<keyword evidence="3" id="KW-0520">NAD</keyword>
<evidence type="ECO:0000259" key="6">
    <source>
        <dbReference type="Pfam" id="PF00389"/>
    </source>
</evidence>
<dbReference type="SUPFAM" id="SSF52283">
    <property type="entry name" value="Formate/glycerate dehydrogenase catalytic domain-like"/>
    <property type="match status" value="1"/>
</dbReference>
<dbReference type="EMBL" id="CP016076">
    <property type="protein sequence ID" value="APU15777.1"/>
    <property type="molecule type" value="Genomic_DNA"/>
</dbReference>
<feature type="domain" description="D-isomer specific 2-hydroxyacid dehydrogenase catalytic" evidence="6">
    <location>
        <begin position="133"/>
        <end position="404"/>
    </location>
</feature>
<dbReference type="KEGG" id="acad:UA74_18745"/>
<evidence type="ECO:0000313" key="9">
    <source>
        <dbReference type="Proteomes" id="UP000185511"/>
    </source>
</evidence>
<reference evidence="9" key="1">
    <citation type="submission" date="2016-06" db="EMBL/GenBank/DDBJ databases">
        <title>Complete genome sequence of Actinoalloteichus fjordicus DSM 46855 (=ADI127-17), type strain of the new species Actinoalloteichus fjordicus.</title>
        <authorList>
            <person name="Ruckert C."/>
            <person name="Nouioui I."/>
            <person name="Willmese J."/>
            <person name="van Wezel G."/>
            <person name="Klenk H.-P."/>
            <person name="Kalinowski J."/>
            <person name="Zotchev S.B."/>
        </authorList>
    </citation>
    <scope>NUCLEOTIDE SEQUENCE [LARGE SCALE GENOMIC DNA]</scope>
    <source>
        <strain evidence="9">ADI127-7</strain>
    </source>
</reference>
<proteinExistence type="inferred from homology"/>
<dbReference type="InterPro" id="IPR006139">
    <property type="entry name" value="D-isomer_2_OHA_DH_cat_dom"/>
</dbReference>
<feature type="domain" description="D-isomer specific 2-hydroxyacid dehydrogenase NAD-binding" evidence="7">
    <location>
        <begin position="197"/>
        <end position="372"/>
    </location>
</feature>
<gene>
    <name evidence="8" type="ORF">UA74_18745</name>
</gene>
<dbReference type="PANTHER" id="PTHR42789">
    <property type="entry name" value="D-ISOMER SPECIFIC 2-HYDROXYACID DEHYDROGENASE FAMILY PROTEIN (AFU_ORTHOLOGUE AFUA_6G10090)"/>
    <property type="match status" value="1"/>
</dbReference>
<dbReference type="RefSeq" id="WP_083683345.1">
    <property type="nucleotide sequence ID" value="NZ_CP016076.1"/>
</dbReference>
<organism evidence="8 9">
    <name type="scientific">Actinoalloteichus fjordicus</name>
    <dbReference type="NCBI Taxonomy" id="1612552"/>
    <lineage>
        <taxon>Bacteria</taxon>
        <taxon>Bacillati</taxon>
        <taxon>Actinomycetota</taxon>
        <taxon>Actinomycetes</taxon>
        <taxon>Pseudonocardiales</taxon>
        <taxon>Pseudonocardiaceae</taxon>
        <taxon>Actinoalloteichus</taxon>
    </lineage>
</organism>